<evidence type="ECO:0000313" key="3">
    <source>
        <dbReference type="Proteomes" id="UP000193380"/>
    </source>
</evidence>
<dbReference type="SUPFAM" id="SSF53098">
    <property type="entry name" value="Ribonuclease H-like"/>
    <property type="match status" value="1"/>
</dbReference>
<dbReference type="AlphaFoldDB" id="A0A060Z8F0"/>
<name>A0A060Z8F0_ONCMY</name>
<proteinExistence type="predicted"/>
<dbReference type="EMBL" id="FR934252">
    <property type="protein sequence ID" value="CDQ97999.1"/>
    <property type="molecule type" value="Genomic_DNA"/>
</dbReference>
<dbReference type="PROSITE" id="PS50994">
    <property type="entry name" value="INTEGRASE"/>
    <property type="match status" value="1"/>
</dbReference>
<protein>
    <recommendedName>
        <fullName evidence="1">Integrase catalytic domain-containing protein</fullName>
    </recommendedName>
</protein>
<dbReference type="PANTHER" id="PTHR37984:SF15">
    <property type="entry name" value="INTEGRASE CATALYTIC DOMAIN-CONTAINING PROTEIN"/>
    <property type="match status" value="1"/>
</dbReference>
<feature type="domain" description="Integrase catalytic" evidence="1">
    <location>
        <begin position="28"/>
        <end position="150"/>
    </location>
</feature>
<dbReference type="STRING" id="8022.A0A060Z8F0"/>
<dbReference type="GO" id="GO:0015074">
    <property type="term" value="P:DNA integration"/>
    <property type="evidence" value="ECO:0007669"/>
    <property type="project" value="InterPro"/>
</dbReference>
<organism evidence="2 3">
    <name type="scientific">Oncorhynchus mykiss</name>
    <name type="common">Rainbow trout</name>
    <name type="synonym">Salmo gairdneri</name>
    <dbReference type="NCBI Taxonomy" id="8022"/>
    <lineage>
        <taxon>Eukaryota</taxon>
        <taxon>Metazoa</taxon>
        <taxon>Chordata</taxon>
        <taxon>Craniata</taxon>
        <taxon>Vertebrata</taxon>
        <taxon>Euteleostomi</taxon>
        <taxon>Actinopterygii</taxon>
        <taxon>Neopterygii</taxon>
        <taxon>Teleostei</taxon>
        <taxon>Protacanthopterygii</taxon>
        <taxon>Salmoniformes</taxon>
        <taxon>Salmonidae</taxon>
        <taxon>Salmoninae</taxon>
        <taxon>Oncorhynchus</taxon>
    </lineage>
</organism>
<dbReference type="Pfam" id="PF00665">
    <property type="entry name" value="rve"/>
    <property type="match status" value="1"/>
</dbReference>
<dbReference type="InterPro" id="IPR001584">
    <property type="entry name" value="Integrase_cat-core"/>
</dbReference>
<dbReference type="Gene3D" id="3.30.420.10">
    <property type="entry name" value="Ribonuclease H-like superfamily/Ribonuclease H"/>
    <property type="match status" value="1"/>
</dbReference>
<gene>
    <name evidence="2" type="ORF">GSONMT00023723001</name>
</gene>
<dbReference type="PANTHER" id="PTHR37984">
    <property type="entry name" value="PROTEIN CBG26694"/>
    <property type="match status" value="1"/>
</dbReference>
<accession>A0A060Z8F0</accession>
<dbReference type="Proteomes" id="UP000193380">
    <property type="component" value="Unassembled WGS sequence"/>
</dbReference>
<dbReference type="PaxDb" id="8022-A0A060Z8F0"/>
<reference evidence="2" key="1">
    <citation type="journal article" date="2014" name="Nat. Commun.">
        <title>The rainbow trout genome provides novel insights into evolution after whole-genome duplication in vertebrates.</title>
        <authorList>
            <person name="Berthelot C."/>
            <person name="Brunet F."/>
            <person name="Chalopin D."/>
            <person name="Juanchich A."/>
            <person name="Bernard M."/>
            <person name="Noel B."/>
            <person name="Bento P."/>
            <person name="Da Silva C."/>
            <person name="Labadie K."/>
            <person name="Alberti A."/>
            <person name="Aury J.M."/>
            <person name="Louis A."/>
            <person name="Dehais P."/>
            <person name="Bardou P."/>
            <person name="Montfort J."/>
            <person name="Klopp C."/>
            <person name="Cabau C."/>
            <person name="Gaspin C."/>
            <person name="Thorgaard G.H."/>
            <person name="Boussaha M."/>
            <person name="Quillet E."/>
            <person name="Guyomard R."/>
            <person name="Galiana D."/>
            <person name="Bobe J."/>
            <person name="Volff J.N."/>
            <person name="Genet C."/>
            <person name="Wincker P."/>
            <person name="Jaillon O."/>
            <person name="Roest Crollius H."/>
            <person name="Guiguen Y."/>
        </authorList>
    </citation>
    <scope>NUCLEOTIDE SEQUENCE [LARGE SCALE GENOMIC DNA]</scope>
</reference>
<dbReference type="InterPro" id="IPR012337">
    <property type="entry name" value="RNaseH-like_sf"/>
</dbReference>
<dbReference type="InterPro" id="IPR050951">
    <property type="entry name" value="Retrovirus_Pol_polyprotein"/>
</dbReference>
<sequence length="150" mass="17708">MANYKSNVFLSKFNWLLYSDTSYEKICRCFCPFELLGMDLIGKLTQTDSGHQYICVMIDYLTKWPQAYPLRTKSAKEVTDCIIKHFYQFEAPKRILTDQGKDFFPFYNKRSTKMSARLAIQRSLCSLYHPQMNGLVEIMNGTIQRYKQHL</sequence>
<dbReference type="InterPro" id="IPR036397">
    <property type="entry name" value="RNaseH_sf"/>
</dbReference>
<dbReference type="GO" id="GO:0003676">
    <property type="term" value="F:nucleic acid binding"/>
    <property type="evidence" value="ECO:0007669"/>
    <property type="project" value="InterPro"/>
</dbReference>
<reference evidence="2" key="2">
    <citation type="submission" date="2014-03" db="EMBL/GenBank/DDBJ databases">
        <authorList>
            <person name="Genoscope - CEA"/>
        </authorList>
    </citation>
    <scope>NUCLEOTIDE SEQUENCE</scope>
</reference>
<evidence type="ECO:0000313" key="2">
    <source>
        <dbReference type="EMBL" id="CDQ97999.1"/>
    </source>
</evidence>
<evidence type="ECO:0000259" key="1">
    <source>
        <dbReference type="PROSITE" id="PS50994"/>
    </source>
</evidence>